<dbReference type="Gene3D" id="3.30.70.330">
    <property type="match status" value="1"/>
</dbReference>
<feature type="domain" description="RRM" evidence="10">
    <location>
        <begin position="38"/>
        <end position="120"/>
    </location>
</feature>
<dbReference type="EMBL" id="JAHWGI010001240">
    <property type="protein sequence ID" value="KAK3925629.1"/>
    <property type="molecule type" value="Genomic_DNA"/>
</dbReference>
<dbReference type="PRINTS" id="PR00081">
    <property type="entry name" value="GDHRDH"/>
</dbReference>
<dbReference type="CDD" id="cd12263">
    <property type="entry name" value="RRM_ABT1_like"/>
    <property type="match status" value="1"/>
</dbReference>
<name>A0AAE1HQH8_9NEOP</name>
<evidence type="ECO:0000256" key="5">
    <source>
        <dbReference type="ARBA" id="ARBA00023002"/>
    </source>
</evidence>
<evidence type="ECO:0000256" key="4">
    <source>
        <dbReference type="ARBA" id="ARBA00022884"/>
    </source>
</evidence>
<dbReference type="GO" id="GO:0005730">
    <property type="term" value="C:nucleolus"/>
    <property type="evidence" value="ECO:0007669"/>
    <property type="project" value="UniProtKB-SubCell"/>
</dbReference>
<feature type="compositionally biased region" description="Basic and acidic residues" evidence="9">
    <location>
        <begin position="20"/>
        <end position="31"/>
    </location>
</feature>
<feature type="region of interest" description="Disordered" evidence="9">
    <location>
        <begin position="1"/>
        <end position="31"/>
    </location>
</feature>
<dbReference type="Gene3D" id="3.40.50.720">
    <property type="entry name" value="NAD(P)-binding Rossmann-like Domain"/>
    <property type="match status" value="1"/>
</dbReference>
<keyword evidence="4 7" id="KW-0694">RNA-binding</keyword>
<dbReference type="GO" id="GO:0000480">
    <property type="term" value="P:endonucleolytic cleavage in 5'-ETS of tricistronic rRNA transcript (SSU-rRNA, 5.8S rRNA, LSU-rRNA)"/>
    <property type="evidence" value="ECO:0007669"/>
    <property type="project" value="TreeGrafter"/>
</dbReference>
<proteinExistence type="inferred from homology"/>
<dbReference type="PROSITE" id="PS00061">
    <property type="entry name" value="ADH_SHORT"/>
    <property type="match status" value="1"/>
</dbReference>
<evidence type="ECO:0000256" key="8">
    <source>
        <dbReference type="SAM" id="Coils"/>
    </source>
</evidence>
<dbReference type="SUPFAM" id="SSF54928">
    <property type="entry name" value="RNA-binding domain, RBD"/>
    <property type="match status" value="1"/>
</dbReference>
<dbReference type="GO" id="GO:0034462">
    <property type="term" value="P:small-subunit processome assembly"/>
    <property type="evidence" value="ECO:0007669"/>
    <property type="project" value="TreeGrafter"/>
</dbReference>
<dbReference type="PANTHER" id="PTHR12311">
    <property type="entry name" value="ACTIVATOR OF BASAL TRANSCRIPTION 1"/>
    <property type="match status" value="1"/>
</dbReference>
<dbReference type="Pfam" id="PF00106">
    <property type="entry name" value="adh_short"/>
    <property type="match status" value="2"/>
</dbReference>
<protein>
    <recommendedName>
        <fullName evidence="3">Activator of basal transcription 1</fullName>
    </recommendedName>
</protein>
<dbReference type="SUPFAM" id="SSF51735">
    <property type="entry name" value="NAD(P)-binding Rossmann-fold domains"/>
    <property type="match status" value="1"/>
</dbReference>
<dbReference type="InterPro" id="IPR012677">
    <property type="entry name" value="Nucleotide-bd_a/b_plait_sf"/>
</dbReference>
<reference evidence="11" key="1">
    <citation type="submission" date="2021-07" db="EMBL/GenBank/DDBJ databases">
        <authorList>
            <person name="Catto M.A."/>
            <person name="Jacobson A."/>
            <person name="Kennedy G."/>
            <person name="Labadie P."/>
            <person name="Hunt B.G."/>
            <person name="Srinivasan R."/>
        </authorList>
    </citation>
    <scope>NUCLEOTIDE SEQUENCE</scope>
    <source>
        <strain evidence="11">PL_HMW_Pooled</strain>
        <tissue evidence="11">Head</tissue>
    </source>
</reference>
<evidence type="ECO:0000256" key="2">
    <source>
        <dbReference type="ARBA" id="ARBA00005819"/>
    </source>
</evidence>
<dbReference type="InterPro" id="IPR002347">
    <property type="entry name" value="SDR_fam"/>
</dbReference>
<evidence type="ECO:0000256" key="1">
    <source>
        <dbReference type="ARBA" id="ARBA00004604"/>
    </source>
</evidence>
<keyword evidence="6" id="KW-0539">Nucleus</keyword>
<comment type="subcellular location">
    <subcellularLocation>
        <location evidence="1">Nucleus</location>
        <location evidence="1">Nucleolus</location>
    </subcellularLocation>
</comment>
<keyword evidence="5" id="KW-0560">Oxidoreductase</keyword>
<evidence type="ECO:0000256" key="6">
    <source>
        <dbReference type="ARBA" id="ARBA00023242"/>
    </source>
</evidence>
<dbReference type="InterPro" id="IPR000504">
    <property type="entry name" value="RRM_dom"/>
</dbReference>
<comment type="similarity">
    <text evidence="2">Belongs to the ESF2/ABP1 family.</text>
</comment>
<dbReference type="GO" id="GO:0016491">
    <property type="term" value="F:oxidoreductase activity"/>
    <property type="evidence" value="ECO:0007669"/>
    <property type="project" value="UniProtKB-KW"/>
</dbReference>
<dbReference type="InterPro" id="IPR035979">
    <property type="entry name" value="RBD_domain_sf"/>
</dbReference>
<dbReference type="CDD" id="cd05233">
    <property type="entry name" value="SDR_c"/>
    <property type="match status" value="1"/>
</dbReference>
<evidence type="ECO:0000313" key="12">
    <source>
        <dbReference type="Proteomes" id="UP001219518"/>
    </source>
</evidence>
<keyword evidence="8" id="KW-0175">Coiled coil</keyword>
<dbReference type="InterPro" id="IPR034353">
    <property type="entry name" value="ABT1/ESF2_RRM"/>
</dbReference>
<accession>A0AAE1HQH8</accession>
<sequence length="674" mass="76290">MSSIMPNLSSASESENNSKNNDEKNMKSKETIKKEKRGIIYLSTIPKFMNVTKVREIFGEYGEVDRVFLQPEEKRGDKSKLKKKKKPAKHFTEGWIEFKKKRVAKQVAALLNNKQIGGRKRSKYYDFIWNIKYLPRFKWVHLSERLAYERAVYKQRMNTEIAQAKREAAIFSNNVDLSERLSKRKDKETDQQTELRISEESDKIVHNYKQRELDSEIIEKKLKQLNNASMQIKKKKKVAHKKETGQLSEESRQDFLKSLFGKRKRFATRKILSPIKTPRKKPSPDLLRHGARAADPEVQAEEVHLDEGATTTTLPAAAARAWRAFVLVWKVLGAVLATLALLAWRLCRLLPRRRAVILHDVVLVTNAGRGIGRRLAVRFGLEAGLVVCWDPDIDRCMNTAWKRGARVQGSRQSYMVEFPDPTRQVYEVRHRGGAALGYAVDAADEAAVVAAAAVLRREVGQVHIVVLNVGRLPLRPLLRFTVKELHDLFQDNVFAHFVVSCTACAATRLAFASPLLYRSLFKSDANFESTLKSGFHLQLLKVFVPPMVLHNKGRVVFISSASSILPSAVEGAYVSTKQAVSGMIRGLREELAAVPRNRVSISCVYPSLAPRRNQQGAPDLQCGRQTLDEIARQIVTDLLLGYDTISVPHCAVFWMRLLRFGWLPGGPQAATSSR</sequence>
<keyword evidence="12" id="KW-1185">Reference proteome</keyword>
<reference evidence="11" key="2">
    <citation type="journal article" date="2023" name="BMC Genomics">
        <title>Pest status, molecular evolution, and epigenetic factors derived from the genome assembly of Frankliniella fusca, a thysanopteran phytovirus vector.</title>
        <authorList>
            <person name="Catto M.A."/>
            <person name="Labadie P.E."/>
            <person name="Jacobson A.L."/>
            <person name="Kennedy G.G."/>
            <person name="Srinivasan R."/>
            <person name="Hunt B.G."/>
        </authorList>
    </citation>
    <scope>NUCLEOTIDE SEQUENCE</scope>
    <source>
        <strain evidence="11">PL_HMW_Pooled</strain>
    </source>
</reference>
<feature type="coiled-coil region" evidence="8">
    <location>
        <begin position="208"/>
        <end position="238"/>
    </location>
</feature>
<comment type="caution">
    <text evidence="11">The sequence shown here is derived from an EMBL/GenBank/DDBJ whole genome shotgun (WGS) entry which is preliminary data.</text>
</comment>
<dbReference type="GO" id="GO:0000472">
    <property type="term" value="P:endonucleolytic cleavage to generate mature 5'-end of SSU-rRNA from (SSU-rRNA, 5.8S rRNA, LSU-rRNA)"/>
    <property type="evidence" value="ECO:0007669"/>
    <property type="project" value="TreeGrafter"/>
</dbReference>
<feature type="compositionally biased region" description="Low complexity" evidence="9">
    <location>
        <begin position="7"/>
        <end position="19"/>
    </location>
</feature>
<evidence type="ECO:0000256" key="9">
    <source>
        <dbReference type="SAM" id="MobiDB-lite"/>
    </source>
</evidence>
<gene>
    <name evidence="11" type="ORF">KUF71_013878</name>
</gene>
<dbReference type="GO" id="GO:0000447">
    <property type="term" value="P:endonucleolytic cleavage in ITS1 to separate SSU-rRNA from 5.8S rRNA and LSU-rRNA from tricistronic rRNA transcript (SSU-rRNA, 5.8S rRNA, LSU-rRNA)"/>
    <property type="evidence" value="ECO:0007669"/>
    <property type="project" value="TreeGrafter"/>
</dbReference>
<evidence type="ECO:0000256" key="3">
    <source>
        <dbReference type="ARBA" id="ARBA00020737"/>
    </source>
</evidence>
<evidence type="ECO:0000313" key="11">
    <source>
        <dbReference type="EMBL" id="KAK3925629.1"/>
    </source>
</evidence>
<dbReference type="InterPro" id="IPR039119">
    <property type="entry name" value="ABT1/Esf2"/>
</dbReference>
<dbReference type="GO" id="GO:0003723">
    <property type="term" value="F:RNA binding"/>
    <property type="evidence" value="ECO:0007669"/>
    <property type="project" value="UniProtKB-UniRule"/>
</dbReference>
<dbReference type="InterPro" id="IPR020904">
    <property type="entry name" value="Sc_DH/Rdtase_CS"/>
</dbReference>
<dbReference type="PANTHER" id="PTHR12311:SF7">
    <property type="entry name" value="ACTIVATOR OF BASAL TRANSCRIPTION 1"/>
    <property type="match status" value="1"/>
</dbReference>
<dbReference type="InterPro" id="IPR036291">
    <property type="entry name" value="NAD(P)-bd_dom_sf"/>
</dbReference>
<dbReference type="AlphaFoldDB" id="A0AAE1HQH8"/>
<dbReference type="PROSITE" id="PS50102">
    <property type="entry name" value="RRM"/>
    <property type="match status" value="1"/>
</dbReference>
<organism evidence="11 12">
    <name type="scientific">Frankliniella fusca</name>
    <dbReference type="NCBI Taxonomy" id="407009"/>
    <lineage>
        <taxon>Eukaryota</taxon>
        <taxon>Metazoa</taxon>
        <taxon>Ecdysozoa</taxon>
        <taxon>Arthropoda</taxon>
        <taxon>Hexapoda</taxon>
        <taxon>Insecta</taxon>
        <taxon>Pterygota</taxon>
        <taxon>Neoptera</taxon>
        <taxon>Paraneoptera</taxon>
        <taxon>Thysanoptera</taxon>
        <taxon>Terebrantia</taxon>
        <taxon>Thripoidea</taxon>
        <taxon>Thripidae</taxon>
        <taxon>Frankliniella</taxon>
    </lineage>
</organism>
<evidence type="ECO:0000259" key="10">
    <source>
        <dbReference type="PROSITE" id="PS50102"/>
    </source>
</evidence>
<evidence type="ECO:0000256" key="7">
    <source>
        <dbReference type="PROSITE-ProRule" id="PRU00176"/>
    </source>
</evidence>
<dbReference type="Proteomes" id="UP001219518">
    <property type="component" value="Unassembled WGS sequence"/>
</dbReference>